<dbReference type="Gene3D" id="2.30.140.10">
    <property type="entry name" value="Spermidine synthase, tetramerisation domain"/>
    <property type="match status" value="1"/>
</dbReference>
<comment type="caution">
    <text evidence="7">The sequence shown here is derived from an EMBL/GenBank/DDBJ whole genome shotgun (WGS) entry which is preliminary data.</text>
</comment>
<evidence type="ECO:0000256" key="2">
    <source>
        <dbReference type="ARBA" id="ARBA00022679"/>
    </source>
</evidence>
<organism evidence="7 8">
    <name type="scientific">Acidaminococcus fermentans</name>
    <dbReference type="NCBI Taxonomy" id="905"/>
    <lineage>
        <taxon>Bacteria</taxon>
        <taxon>Bacillati</taxon>
        <taxon>Bacillota</taxon>
        <taxon>Negativicutes</taxon>
        <taxon>Acidaminococcales</taxon>
        <taxon>Acidaminococcaceae</taxon>
        <taxon>Acidaminococcus</taxon>
    </lineage>
</organism>
<dbReference type="AlphaFoldDB" id="A0A1H3AAA0"/>
<reference evidence="7 8" key="1">
    <citation type="submission" date="2016-10" db="EMBL/GenBank/DDBJ databases">
        <authorList>
            <person name="Varghese N."/>
            <person name="Submissions S."/>
        </authorList>
    </citation>
    <scope>NUCLEOTIDE SEQUENCE [LARGE SCALE GENOMIC DNA]</scope>
    <source>
        <strain evidence="7 8">WCC6</strain>
    </source>
</reference>
<comment type="catalytic activity">
    <reaction evidence="4">
        <text>S-adenosyl 3-(methylsulfanyl)propylamine + putrescine = S-methyl-5'-thioadenosine + spermidine + H(+)</text>
        <dbReference type="Rhea" id="RHEA:12721"/>
        <dbReference type="ChEBI" id="CHEBI:15378"/>
        <dbReference type="ChEBI" id="CHEBI:17509"/>
        <dbReference type="ChEBI" id="CHEBI:57443"/>
        <dbReference type="ChEBI" id="CHEBI:57834"/>
        <dbReference type="ChEBI" id="CHEBI:326268"/>
        <dbReference type="EC" id="2.5.1.16"/>
    </reaction>
</comment>
<feature type="binding site" evidence="4">
    <location>
        <position position="106"/>
    </location>
    <ligand>
        <name>S-methyl-5'-thioadenosine</name>
        <dbReference type="ChEBI" id="CHEBI:17509"/>
    </ligand>
</feature>
<comment type="pathway">
    <text evidence="4">Amine and polyamine biosynthesis; spermidine biosynthesis; spermidine from putrescine: step 1/1.</text>
</comment>
<dbReference type="OMA" id="FLYHEMM"/>
<comment type="caution">
    <text evidence="4">Lacks conserved residue(s) required for the propagation of feature annotation.</text>
</comment>
<dbReference type="GO" id="GO:0008295">
    <property type="term" value="P:spermidine biosynthetic process"/>
    <property type="evidence" value="ECO:0007669"/>
    <property type="project" value="UniProtKB-UniRule"/>
</dbReference>
<keyword evidence="4" id="KW-0745">Spermidine biosynthesis</keyword>
<dbReference type="RefSeq" id="WP_012939224.1">
    <property type="nucleotide sequence ID" value="NZ_CALAKB010000036.1"/>
</dbReference>
<dbReference type="PANTHER" id="PTHR11558:SF11">
    <property type="entry name" value="SPERMIDINE SYNTHASE"/>
    <property type="match status" value="1"/>
</dbReference>
<dbReference type="NCBIfam" id="TIGR00417">
    <property type="entry name" value="speE"/>
    <property type="match status" value="1"/>
</dbReference>
<comment type="similarity">
    <text evidence="1 4">Belongs to the spermidine/spermine synthase family.</text>
</comment>
<dbReference type="InterPro" id="IPR035246">
    <property type="entry name" value="Spermidine_synt_N"/>
</dbReference>
<dbReference type="InterPro" id="IPR030374">
    <property type="entry name" value="PABS"/>
</dbReference>
<dbReference type="GeneID" id="78335588"/>
<evidence type="ECO:0000256" key="5">
    <source>
        <dbReference type="PROSITE-ProRule" id="PRU00354"/>
    </source>
</evidence>
<dbReference type="NCBIfam" id="NF002010">
    <property type="entry name" value="PRK00811.1"/>
    <property type="match status" value="1"/>
</dbReference>
<dbReference type="PROSITE" id="PS51006">
    <property type="entry name" value="PABS_2"/>
    <property type="match status" value="1"/>
</dbReference>
<dbReference type="HAMAP" id="MF_00198">
    <property type="entry name" value="Spermidine_synth"/>
    <property type="match status" value="1"/>
</dbReference>
<keyword evidence="3 4" id="KW-0620">Polyamine biosynthesis</keyword>
<dbReference type="Proteomes" id="UP000182379">
    <property type="component" value="Unassembled WGS sequence"/>
</dbReference>
<evidence type="ECO:0000256" key="4">
    <source>
        <dbReference type="HAMAP-Rule" id="MF_00198"/>
    </source>
</evidence>
<dbReference type="Pfam" id="PF01564">
    <property type="entry name" value="Spermine_synth"/>
    <property type="match status" value="1"/>
</dbReference>
<dbReference type="UniPathway" id="UPA00248">
    <property type="reaction ID" value="UER00314"/>
</dbReference>
<dbReference type="CDD" id="cd02440">
    <property type="entry name" value="AdoMet_MTases"/>
    <property type="match status" value="1"/>
</dbReference>
<sequence>MEMWFSEFHTPDVKHSLRVNRHLFSKQSDFQRIDIFETPEFGRVLTLDGNVMLTERDEFIYDEMMTHVPMAVHKGIKDILVIGAGDGGVVRELTRYDRVEKIDLVEMDPMVVEACRNYLPGNACRMDDRRVHIYFENALKFIRHRENSYDLIIVDSVDPFGPSEGFFTREFYGSCYNALREDGIMVNQQGSPFYKEDAIAMQRSHQRIVSTFPISKVYQAHIPTYAAGYWTFGFASKKYHPINDLDAPAWEALNMHTRYYTTRLHVGAFWLPAFLEEMLKEVETEEGCQNAEK</sequence>
<feature type="binding site" evidence="4">
    <location>
        <begin position="137"/>
        <end position="138"/>
    </location>
    <ligand>
        <name>S-methyl-5'-thioadenosine</name>
        <dbReference type="ChEBI" id="CHEBI:17509"/>
    </ligand>
</feature>
<evidence type="ECO:0000256" key="1">
    <source>
        <dbReference type="ARBA" id="ARBA00007867"/>
    </source>
</evidence>
<name>A0A1H3AAA0_ACIFE</name>
<dbReference type="SUPFAM" id="SSF53335">
    <property type="entry name" value="S-adenosyl-L-methionine-dependent methyltransferases"/>
    <property type="match status" value="1"/>
</dbReference>
<dbReference type="PANTHER" id="PTHR11558">
    <property type="entry name" value="SPERMIDINE/SPERMINE SYNTHASE"/>
    <property type="match status" value="1"/>
</dbReference>
<comment type="subunit">
    <text evidence="4">Homodimer or homotetramer.</text>
</comment>
<comment type="function">
    <text evidence="4">Catalyzes the irreversible transfer of a propylamine group from the amino donor S-adenosylmethioninamine (decarboxy-AdoMet) to putrescine (1,4-diaminobutane) to yield spermidine.</text>
</comment>
<proteinExistence type="inferred from homology"/>
<dbReference type="GO" id="GO:0004766">
    <property type="term" value="F:spermidine synthase activity"/>
    <property type="evidence" value="ECO:0007669"/>
    <property type="project" value="UniProtKB-UniRule"/>
</dbReference>
<dbReference type="Pfam" id="PF17284">
    <property type="entry name" value="Spermine_synt_N"/>
    <property type="match status" value="1"/>
</dbReference>
<dbReference type="InterPro" id="IPR029063">
    <property type="entry name" value="SAM-dependent_MTases_sf"/>
</dbReference>
<dbReference type="InterPro" id="IPR037163">
    <property type="entry name" value="Spermidine_synt_N_sf"/>
</dbReference>
<feature type="active site" description="Proton acceptor" evidence="4 5">
    <location>
        <position position="155"/>
    </location>
</feature>
<dbReference type="InterPro" id="IPR001045">
    <property type="entry name" value="Spermi_synthase"/>
</dbReference>
<dbReference type="GO" id="GO:0005829">
    <property type="term" value="C:cytosol"/>
    <property type="evidence" value="ECO:0007669"/>
    <property type="project" value="TreeGrafter"/>
</dbReference>
<dbReference type="EC" id="2.5.1.16" evidence="4"/>
<evidence type="ECO:0000256" key="3">
    <source>
        <dbReference type="ARBA" id="ARBA00023115"/>
    </source>
</evidence>
<evidence type="ECO:0000313" key="8">
    <source>
        <dbReference type="Proteomes" id="UP000182379"/>
    </source>
</evidence>
<feature type="binding site" evidence="4">
    <location>
        <position position="86"/>
    </location>
    <ligand>
        <name>spermidine</name>
        <dbReference type="ChEBI" id="CHEBI:57834"/>
    </ligand>
</feature>
<protein>
    <recommendedName>
        <fullName evidence="4">Polyamine aminopropyltransferase</fullName>
    </recommendedName>
    <alternativeName>
        <fullName evidence="4">Putrescine aminopropyltransferase</fullName>
        <shortName evidence="4">PAPT</shortName>
    </alternativeName>
    <alternativeName>
        <fullName evidence="4">Spermidine synthase</fullName>
        <shortName evidence="4">SPDS</shortName>
        <shortName evidence="4">SPDSY</shortName>
        <ecNumber evidence="4">2.5.1.16</ecNumber>
    </alternativeName>
</protein>
<feature type="binding site" evidence="4">
    <location>
        <position position="31"/>
    </location>
    <ligand>
        <name>S-methyl-5'-thioadenosine</name>
        <dbReference type="ChEBI" id="CHEBI:17509"/>
    </ligand>
</feature>
<keyword evidence="2 4" id="KW-0808">Transferase</keyword>
<feature type="domain" description="PABS" evidence="6">
    <location>
        <begin position="2"/>
        <end position="237"/>
    </location>
</feature>
<feature type="binding site" evidence="4">
    <location>
        <begin position="155"/>
        <end position="158"/>
    </location>
    <ligand>
        <name>spermidine</name>
        <dbReference type="ChEBI" id="CHEBI:57834"/>
    </ligand>
</feature>
<feature type="binding site" evidence="4">
    <location>
        <position position="162"/>
    </location>
    <ligand>
        <name>S-methyl-5'-thioadenosine</name>
        <dbReference type="ChEBI" id="CHEBI:17509"/>
    </ligand>
</feature>
<evidence type="ECO:0000259" key="6">
    <source>
        <dbReference type="PROSITE" id="PS51006"/>
    </source>
</evidence>
<accession>A0A1H3AAA0</accession>
<dbReference type="Gene3D" id="3.40.50.150">
    <property type="entry name" value="Vaccinia Virus protein VP39"/>
    <property type="match status" value="1"/>
</dbReference>
<evidence type="ECO:0000313" key="7">
    <source>
        <dbReference type="EMBL" id="SDX26391.1"/>
    </source>
</evidence>
<dbReference type="EMBL" id="FNOP01000019">
    <property type="protein sequence ID" value="SDX26391.1"/>
    <property type="molecule type" value="Genomic_DNA"/>
</dbReference>
<gene>
    <name evidence="4" type="primary">speE</name>
    <name evidence="7" type="ORF">SAMN05216495_11914</name>
</gene>